<organism evidence="1 2">
    <name type="scientific">Lindgomyces ingoldianus</name>
    <dbReference type="NCBI Taxonomy" id="673940"/>
    <lineage>
        <taxon>Eukaryota</taxon>
        <taxon>Fungi</taxon>
        <taxon>Dikarya</taxon>
        <taxon>Ascomycota</taxon>
        <taxon>Pezizomycotina</taxon>
        <taxon>Dothideomycetes</taxon>
        <taxon>Pleosporomycetidae</taxon>
        <taxon>Pleosporales</taxon>
        <taxon>Lindgomycetaceae</taxon>
        <taxon>Lindgomyces</taxon>
    </lineage>
</organism>
<name>A0ACB6R905_9PLEO</name>
<proteinExistence type="predicted"/>
<protein>
    <submittedName>
        <fullName evidence="1">Uncharacterized protein</fullName>
    </submittedName>
</protein>
<evidence type="ECO:0000313" key="1">
    <source>
        <dbReference type="EMBL" id="KAF2475530.1"/>
    </source>
</evidence>
<sequence>MLSLLQRLTSPPSQTLTTLQPTPSTISFTVSTRPVPKTLLALFTYYLSILVRILAGTLALITLWAKWRASSGKHTVLLSMFLGRVAEAWIVKLVETLPWRYLAPVALTVIWRVGRRGYTEESLLIIRSLGLQTSTSSSTYLTTSSTRFIPTTSIQDIFIHEAFKGFEVRFYLSIVVKGEGDVVVVFPSLLPRREILEEVWRGARAGLWEVGGSGGARGKT</sequence>
<dbReference type="EMBL" id="MU003496">
    <property type="protein sequence ID" value="KAF2475530.1"/>
    <property type="molecule type" value="Genomic_DNA"/>
</dbReference>
<keyword evidence="2" id="KW-1185">Reference proteome</keyword>
<evidence type="ECO:0000313" key="2">
    <source>
        <dbReference type="Proteomes" id="UP000799755"/>
    </source>
</evidence>
<reference evidence="1" key="1">
    <citation type="journal article" date="2020" name="Stud. Mycol.">
        <title>101 Dothideomycetes genomes: a test case for predicting lifestyles and emergence of pathogens.</title>
        <authorList>
            <person name="Haridas S."/>
            <person name="Albert R."/>
            <person name="Binder M."/>
            <person name="Bloem J."/>
            <person name="Labutti K."/>
            <person name="Salamov A."/>
            <person name="Andreopoulos B."/>
            <person name="Baker S."/>
            <person name="Barry K."/>
            <person name="Bills G."/>
            <person name="Bluhm B."/>
            <person name="Cannon C."/>
            <person name="Castanera R."/>
            <person name="Culley D."/>
            <person name="Daum C."/>
            <person name="Ezra D."/>
            <person name="Gonzalez J."/>
            <person name="Henrissat B."/>
            <person name="Kuo A."/>
            <person name="Liang C."/>
            <person name="Lipzen A."/>
            <person name="Lutzoni F."/>
            <person name="Magnuson J."/>
            <person name="Mondo S."/>
            <person name="Nolan M."/>
            <person name="Ohm R."/>
            <person name="Pangilinan J."/>
            <person name="Park H.-J."/>
            <person name="Ramirez L."/>
            <person name="Alfaro M."/>
            <person name="Sun H."/>
            <person name="Tritt A."/>
            <person name="Yoshinaga Y."/>
            <person name="Zwiers L.-H."/>
            <person name="Turgeon B."/>
            <person name="Goodwin S."/>
            <person name="Spatafora J."/>
            <person name="Crous P."/>
            <person name="Grigoriev I."/>
        </authorList>
    </citation>
    <scope>NUCLEOTIDE SEQUENCE</scope>
    <source>
        <strain evidence="1">ATCC 200398</strain>
    </source>
</reference>
<gene>
    <name evidence="1" type="ORF">BDR25DRAFT_340250</name>
</gene>
<accession>A0ACB6R905</accession>
<dbReference type="Proteomes" id="UP000799755">
    <property type="component" value="Unassembled WGS sequence"/>
</dbReference>
<comment type="caution">
    <text evidence="1">The sequence shown here is derived from an EMBL/GenBank/DDBJ whole genome shotgun (WGS) entry which is preliminary data.</text>
</comment>